<name>A0A812J9T6_9DINO</name>
<evidence type="ECO:0000313" key="3">
    <source>
        <dbReference type="Proteomes" id="UP000604046"/>
    </source>
</evidence>
<proteinExistence type="predicted"/>
<dbReference type="EMBL" id="CAJNDS010000413">
    <property type="protein sequence ID" value="CAE7203646.1"/>
    <property type="molecule type" value="Genomic_DNA"/>
</dbReference>
<evidence type="ECO:0000313" key="2">
    <source>
        <dbReference type="EMBL" id="CAE7203646.1"/>
    </source>
</evidence>
<sequence>MQWSLLLRVLQRDIAKYTLMIYGPPSGSRLDLDPGLMHTHLQALSARHEGLLASLPQLGDTQVSWLLLLYTAAPRAQFALRTLAPCDTREFALAHDARVLSALSGLLLADGSAPLPPAATRVAQLALRDGGLGLRSAALHAPAAFWASWADAVPVLRSRAAPLAESLVHALDARDAVEWSPVQNLLRASDALAEAGFAVPQWAALPRAAPPLAADDADPDVPHRGWQRPASRALDDRAAAERRAVGPAELALLVPLTTGTDKAAWLELTDDFVFFVSEHACEADAAADALIPFTAGRTRQPGERVARPPLEPANFLRTLLRLRVQRAPPPLRASAAQGWARRWWSVLSVALQRAVASSALGVWTMPPLPGAPDTLPLSDVLDLASASAARAFVARSALLAISAARAFAATLLALPVASTDNDDRPPPPHVSEVLAEARYCTPRPASREPPAGLNRRR</sequence>
<feature type="region of interest" description="Disordered" evidence="1">
    <location>
        <begin position="417"/>
        <end position="457"/>
    </location>
</feature>
<reference evidence="2" key="1">
    <citation type="submission" date="2021-02" db="EMBL/GenBank/DDBJ databases">
        <authorList>
            <person name="Dougan E. K."/>
            <person name="Rhodes N."/>
            <person name="Thang M."/>
            <person name="Chan C."/>
        </authorList>
    </citation>
    <scope>NUCLEOTIDE SEQUENCE</scope>
</reference>
<dbReference type="AlphaFoldDB" id="A0A812J9T6"/>
<evidence type="ECO:0000256" key="1">
    <source>
        <dbReference type="SAM" id="MobiDB-lite"/>
    </source>
</evidence>
<comment type="caution">
    <text evidence="2">The sequence shown here is derived from an EMBL/GenBank/DDBJ whole genome shotgun (WGS) entry which is preliminary data.</text>
</comment>
<gene>
    <name evidence="2" type="primary">GABBR2</name>
    <name evidence="2" type="ORF">SNAT2548_LOCUS6259</name>
</gene>
<keyword evidence="3" id="KW-1185">Reference proteome</keyword>
<dbReference type="Proteomes" id="UP000604046">
    <property type="component" value="Unassembled WGS sequence"/>
</dbReference>
<protein>
    <submittedName>
        <fullName evidence="2">GABBR2 protein</fullName>
    </submittedName>
</protein>
<organism evidence="2 3">
    <name type="scientific">Symbiodinium natans</name>
    <dbReference type="NCBI Taxonomy" id="878477"/>
    <lineage>
        <taxon>Eukaryota</taxon>
        <taxon>Sar</taxon>
        <taxon>Alveolata</taxon>
        <taxon>Dinophyceae</taxon>
        <taxon>Suessiales</taxon>
        <taxon>Symbiodiniaceae</taxon>
        <taxon>Symbiodinium</taxon>
    </lineage>
</organism>
<accession>A0A812J9T6</accession>